<dbReference type="InterPro" id="IPR044032">
    <property type="entry name" value="TssC1_C"/>
</dbReference>
<dbReference type="InterPro" id="IPR010269">
    <property type="entry name" value="T6SS_TssC-like"/>
</dbReference>
<sequence length="514" mass="57066">MSDIRSAGIEADHEVTGREAVAAEASEADAFAALLKQSINPTRSEARASELDKAFDTLIGEALENADLVGSDVYETLGAMITRIDAVLSDQVNAIIHHPTFQEIESAWRGLEYLVTHSETDANLKLKVMNVGKTELYRELETYRGGRWDQSPLFKEIYEAEFGQLGGQPYGALIGDYYFEKSPTDIALLRHLGKIAAASHCPFVASAGPALLDMESWNELSKPRDISTILDTPDFAAWKSLRDSENSRYLGLCMPRVLSREPYGAKSVPVEAFGFEEETDGHSGQKYAWMNAAYTYAANINRAFKDYGWTVQIRGVNSGGEVSDLPTHAFSTSDPDAGTGKMIDLKCPTEIAISDRREAELSKAGLLPLIHRKNTDKAAFIGAQSLYRPKAYDDAEATASDNLSSRLTYMFAVSRFAHYLKQMVRDHIGTYKERDKLQNWLQTWIYQYVDGDPRNSSDEAKAKRPLAAAQVEVFPDEENPGYYGARFHLRPHFQLEGMDIGLSLVSKLPKSEAA</sequence>
<proteinExistence type="predicted"/>
<dbReference type="Pfam" id="PF05943">
    <property type="entry name" value="VipB"/>
    <property type="match status" value="1"/>
</dbReference>
<name>A0ABS3J724_9HYPH</name>
<comment type="caution">
    <text evidence="3">The sequence shown here is derived from an EMBL/GenBank/DDBJ whole genome shotgun (WGS) entry which is preliminary data.</text>
</comment>
<reference evidence="3 4" key="1">
    <citation type="submission" date="2021-03" db="EMBL/GenBank/DDBJ databases">
        <title>Whole genome sequence of Jiella sp. MQZ13P-4.</title>
        <authorList>
            <person name="Tuo L."/>
        </authorList>
    </citation>
    <scope>NUCLEOTIDE SEQUENCE [LARGE SCALE GENOMIC DNA]</scope>
    <source>
        <strain evidence="3 4">MQZ13P-4</strain>
    </source>
</reference>
<feature type="domain" description="TssC1 C-terminal" evidence="2">
    <location>
        <begin position="396"/>
        <end position="508"/>
    </location>
</feature>
<evidence type="ECO:0000313" key="4">
    <source>
        <dbReference type="Proteomes" id="UP000664288"/>
    </source>
</evidence>
<dbReference type="PANTHER" id="PTHR35565:SF3">
    <property type="entry name" value="TYPE VI SECRETION SYSTEM SHEATH PROTEIN TSSC1"/>
    <property type="match status" value="1"/>
</dbReference>
<evidence type="ECO:0000313" key="3">
    <source>
        <dbReference type="EMBL" id="MBO0905481.1"/>
    </source>
</evidence>
<dbReference type="Pfam" id="PF18945">
    <property type="entry name" value="VipB_2"/>
    <property type="match status" value="1"/>
</dbReference>
<dbReference type="NCBIfam" id="TIGR03355">
    <property type="entry name" value="VI_chp_2"/>
    <property type="match status" value="1"/>
</dbReference>
<dbReference type="PANTHER" id="PTHR35565">
    <property type="entry name" value="CYTOPLASMIC PROTEIN-RELATED"/>
    <property type="match status" value="1"/>
</dbReference>
<dbReference type="EMBL" id="JAFMPY010000022">
    <property type="protein sequence ID" value="MBO0905481.1"/>
    <property type="molecule type" value="Genomic_DNA"/>
</dbReference>
<evidence type="ECO:0000259" key="2">
    <source>
        <dbReference type="Pfam" id="PF18945"/>
    </source>
</evidence>
<feature type="domain" description="TssC1 N-terminal" evidence="1">
    <location>
        <begin position="79"/>
        <end position="386"/>
    </location>
</feature>
<dbReference type="InterPro" id="IPR044031">
    <property type="entry name" value="TssC1_N"/>
</dbReference>
<evidence type="ECO:0000259" key="1">
    <source>
        <dbReference type="Pfam" id="PF05943"/>
    </source>
</evidence>
<dbReference type="Proteomes" id="UP000664288">
    <property type="component" value="Unassembled WGS sequence"/>
</dbReference>
<dbReference type="RefSeq" id="WP_207352119.1">
    <property type="nucleotide sequence ID" value="NZ_JAFMPY010000022.1"/>
</dbReference>
<accession>A0ABS3J724</accession>
<organism evidence="3 4">
    <name type="scientific">Jiella sonneratiae</name>
    <dbReference type="NCBI Taxonomy" id="2816856"/>
    <lineage>
        <taxon>Bacteria</taxon>
        <taxon>Pseudomonadati</taxon>
        <taxon>Pseudomonadota</taxon>
        <taxon>Alphaproteobacteria</taxon>
        <taxon>Hyphomicrobiales</taxon>
        <taxon>Aurantimonadaceae</taxon>
        <taxon>Jiella</taxon>
    </lineage>
</organism>
<keyword evidence="4" id="KW-1185">Reference proteome</keyword>
<protein>
    <submittedName>
        <fullName evidence="3">Type VI secretion system contractile sheath large subunit</fullName>
    </submittedName>
</protein>
<gene>
    <name evidence="3" type="primary">tssC</name>
    <name evidence="3" type="ORF">J1C47_17695</name>
</gene>